<dbReference type="GO" id="GO:0016192">
    <property type="term" value="P:vesicle-mediated transport"/>
    <property type="evidence" value="ECO:0007669"/>
    <property type="project" value="InterPro"/>
</dbReference>
<dbReference type="GO" id="GO:0005085">
    <property type="term" value="F:guanyl-nucleotide exchange factor activity"/>
    <property type="evidence" value="ECO:0007669"/>
    <property type="project" value="InterPro"/>
</dbReference>
<dbReference type="InterPro" id="IPR003123">
    <property type="entry name" value="VPS9"/>
</dbReference>
<dbReference type="InterPro" id="IPR037191">
    <property type="entry name" value="VPS9_dom_sf"/>
</dbReference>
<evidence type="ECO:0000313" key="3">
    <source>
        <dbReference type="Proteomes" id="UP001164929"/>
    </source>
</evidence>
<name>A0AAD6L9E6_9ROSI</name>
<dbReference type="Pfam" id="PF02204">
    <property type="entry name" value="VPS9"/>
    <property type="match status" value="1"/>
</dbReference>
<sequence length="510" mass="57035">MDTAASQSSSSSIMFYDFLDKMRNPASLNLVKSIKSFIVSFQFSSPNPENDSKRVQEFFSTMEAAIMEHPLWAGATDDEFDCSMEGLEKYIMTKLFSRTFAISPEDVKIDQEISEKIHLLQSFLRPEHLDIPPFLQNEASWLLAEKELQKINAFRAPREKLHCIMSCCRIINNLLLNASMSENHVLGGADDFLPANPPQLHSNLKYIQLYRRQEKMISEPAYYFTNLVSAKSFIVQLDAKSLSMDEIEFEEGMQAAKLDSKVSQLEALQAQTDPIPSTRMHGMKSKIDGRSNYPYMEAEPGELTVEDVERLLSLYKDVVTKYSSLCRAVRRPSATRTGPSLPIPKGRDDILLQLEGQAQMIREEKAEVSNSGAFEGRTINSSGIAGSPLGCSENSRWHRRQIAKGIAVCLHHHATSSQLPSQVFKGMTPLRVCLVTQLVLPDVAASTLIIACCTHSTSSLAHAHNIFVAGLKFLRVALDVNGLLLSWIRLDKEKRRTGPLELTTILGSTF</sequence>
<gene>
    <name evidence="2" type="ORF">NC653_041436</name>
</gene>
<dbReference type="Gene3D" id="1.20.1050.80">
    <property type="entry name" value="VPS9 domain"/>
    <property type="match status" value="1"/>
</dbReference>
<dbReference type="AlphaFoldDB" id="A0AAD6L9E6"/>
<organism evidence="2 3">
    <name type="scientific">Populus alba x Populus x berolinensis</name>
    <dbReference type="NCBI Taxonomy" id="444605"/>
    <lineage>
        <taxon>Eukaryota</taxon>
        <taxon>Viridiplantae</taxon>
        <taxon>Streptophyta</taxon>
        <taxon>Embryophyta</taxon>
        <taxon>Tracheophyta</taxon>
        <taxon>Spermatophyta</taxon>
        <taxon>Magnoliopsida</taxon>
        <taxon>eudicotyledons</taxon>
        <taxon>Gunneridae</taxon>
        <taxon>Pentapetalae</taxon>
        <taxon>rosids</taxon>
        <taxon>fabids</taxon>
        <taxon>Malpighiales</taxon>
        <taxon>Salicaceae</taxon>
        <taxon>Saliceae</taxon>
        <taxon>Populus</taxon>
    </lineage>
</organism>
<comment type="caution">
    <text evidence="2">The sequence shown here is derived from an EMBL/GenBank/DDBJ whole genome shotgun (WGS) entry which is preliminary data.</text>
</comment>
<dbReference type="Gene3D" id="1.10.246.120">
    <property type="match status" value="1"/>
</dbReference>
<reference evidence="2" key="1">
    <citation type="journal article" date="2023" name="Mol. Ecol. Resour.">
        <title>Chromosome-level genome assembly of a triploid poplar Populus alba 'Berolinensis'.</title>
        <authorList>
            <person name="Chen S."/>
            <person name="Yu Y."/>
            <person name="Wang X."/>
            <person name="Wang S."/>
            <person name="Zhang T."/>
            <person name="Zhou Y."/>
            <person name="He R."/>
            <person name="Meng N."/>
            <person name="Wang Y."/>
            <person name="Liu W."/>
            <person name="Liu Z."/>
            <person name="Liu J."/>
            <person name="Guo Q."/>
            <person name="Huang H."/>
            <person name="Sederoff R.R."/>
            <person name="Wang G."/>
            <person name="Qu G."/>
            <person name="Chen S."/>
        </authorList>
    </citation>
    <scope>NUCLEOTIDE SEQUENCE</scope>
    <source>
        <strain evidence="2">SC-2020</strain>
    </source>
</reference>
<dbReference type="GO" id="GO:0031267">
    <property type="term" value="F:small GTPase binding"/>
    <property type="evidence" value="ECO:0007669"/>
    <property type="project" value="TreeGrafter"/>
</dbReference>
<dbReference type="PANTHER" id="PTHR23101:SF63">
    <property type="entry name" value="VACUOLAR PROTEIN SORTING-ASSOCIATED PROTEIN 9A-LIKE ISOFORM X1"/>
    <property type="match status" value="1"/>
</dbReference>
<dbReference type="Pfam" id="PF18151">
    <property type="entry name" value="DUF5601"/>
    <property type="match status" value="1"/>
</dbReference>
<protein>
    <recommendedName>
        <fullName evidence="1">VPS9 domain-containing protein</fullName>
    </recommendedName>
</protein>
<keyword evidence="3" id="KW-1185">Reference proteome</keyword>
<dbReference type="InterPro" id="IPR045046">
    <property type="entry name" value="Vps9-like"/>
</dbReference>
<dbReference type="EMBL" id="JAQIZT010000019">
    <property type="protein sequence ID" value="KAJ6952288.1"/>
    <property type="molecule type" value="Genomic_DNA"/>
</dbReference>
<dbReference type="InterPro" id="IPR041545">
    <property type="entry name" value="DUF5601"/>
</dbReference>
<dbReference type="GO" id="GO:0005829">
    <property type="term" value="C:cytosol"/>
    <property type="evidence" value="ECO:0007669"/>
    <property type="project" value="TreeGrafter"/>
</dbReference>
<dbReference type="PROSITE" id="PS51205">
    <property type="entry name" value="VPS9"/>
    <property type="match status" value="1"/>
</dbReference>
<accession>A0AAD6L9E6</accession>
<dbReference type="SMART" id="SM00167">
    <property type="entry name" value="VPS9"/>
    <property type="match status" value="1"/>
</dbReference>
<evidence type="ECO:0000313" key="2">
    <source>
        <dbReference type="EMBL" id="KAJ6952288.1"/>
    </source>
</evidence>
<dbReference type="GO" id="GO:0030139">
    <property type="term" value="C:endocytic vesicle"/>
    <property type="evidence" value="ECO:0007669"/>
    <property type="project" value="TreeGrafter"/>
</dbReference>
<dbReference type="Proteomes" id="UP001164929">
    <property type="component" value="Chromosome 19"/>
</dbReference>
<dbReference type="SUPFAM" id="SSF109993">
    <property type="entry name" value="VPS9 domain"/>
    <property type="match status" value="1"/>
</dbReference>
<evidence type="ECO:0000259" key="1">
    <source>
        <dbReference type="PROSITE" id="PS51205"/>
    </source>
</evidence>
<feature type="domain" description="VPS9" evidence="1">
    <location>
        <begin position="107"/>
        <end position="243"/>
    </location>
</feature>
<proteinExistence type="predicted"/>
<dbReference type="PANTHER" id="PTHR23101">
    <property type="entry name" value="RAB GDP/GTP EXCHANGE FACTOR"/>
    <property type="match status" value="1"/>
</dbReference>